<dbReference type="Gene3D" id="3.30.710.10">
    <property type="entry name" value="Potassium Channel Kv1.1, Chain A"/>
    <property type="match status" value="1"/>
</dbReference>
<dbReference type="PROSITE" id="PS50097">
    <property type="entry name" value="BTB"/>
    <property type="match status" value="1"/>
</dbReference>
<dbReference type="AlphaFoldDB" id="A0A7C8ILZ9"/>
<keyword evidence="3" id="KW-1185">Reference proteome</keyword>
<dbReference type="SUPFAM" id="SSF54695">
    <property type="entry name" value="POZ domain"/>
    <property type="match status" value="1"/>
</dbReference>
<sequence length="117" mass="13596">PHPIILNVSGRKYRTHSATLQTSPCFQNLLARWPSCSDRQADGSYFIDADPAVFEHVLQFMRRPSQFPLFWTKATGLDYALYTKLEAEADYFLLHDLRDWIRTKRYLGAVKTVTDVE</sequence>
<dbReference type="InterPro" id="IPR003131">
    <property type="entry name" value="T1-type_BTB"/>
</dbReference>
<evidence type="ECO:0000259" key="1">
    <source>
        <dbReference type="PROSITE" id="PS50097"/>
    </source>
</evidence>
<evidence type="ECO:0000313" key="3">
    <source>
        <dbReference type="Proteomes" id="UP000481861"/>
    </source>
</evidence>
<organism evidence="2 3">
    <name type="scientific">Massariosphaeria phaeospora</name>
    <dbReference type="NCBI Taxonomy" id="100035"/>
    <lineage>
        <taxon>Eukaryota</taxon>
        <taxon>Fungi</taxon>
        <taxon>Dikarya</taxon>
        <taxon>Ascomycota</taxon>
        <taxon>Pezizomycotina</taxon>
        <taxon>Dothideomycetes</taxon>
        <taxon>Pleosporomycetidae</taxon>
        <taxon>Pleosporales</taxon>
        <taxon>Pleosporales incertae sedis</taxon>
        <taxon>Massariosphaeria</taxon>
    </lineage>
</organism>
<dbReference type="SMART" id="SM00225">
    <property type="entry name" value="BTB"/>
    <property type="match status" value="1"/>
</dbReference>
<dbReference type="PANTHER" id="PTHR14499:SF136">
    <property type="entry name" value="GH08630P"/>
    <property type="match status" value="1"/>
</dbReference>
<dbReference type="OrthoDB" id="2414723at2759"/>
<dbReference type="InterPro" id="IPR011333">
    <property type="entry name" value="SKP1/BTB/POZ_sf"/>
</dbReference>
<feature type="non-terminal residue" evidence="2">
    <location>
        <position position="117"/>
    </location>
</feature>
<comment type="caution">
    <text evidence="2">The sequence shown here is derived from an EMBL/GenBank/DDBJ whole genome shotgun (WGS) entry which is preliminary data.</text>
</comment>
<gene>
    <name evidence="2" type="ORF">BDV95DRAFT_469965</name>
</gene>
<dbReference type="PANTHER" id="PTHR14499">
    <property type="entry name" value="POTASSIUM CHANNEL TETRAMERIZATION DOMAIN-CONTAINING"/>
    <property type="match status" value="1"/>
</dbReference>
<accession>A0A7C8ILZ9</accession>
<proteinExistence type="predicted"/>
<feature type="non-terminal residue" evidence="2">
    <location>
        <position position="1"/>
    </location>
</feature>
<protein>
    <recommendedName>
        <fullName evidence="1">BTB domain-containing protein</fullName>
    </recommendedName>
</protein>
<reference evidence="2 3" key="1">
    <citation type="submission" date="2020-01" db="EMBL/GenBank/DDBJ databases">
        <authorList>
            <consortium name="DOE Joint Genome Institute"/>
            <person name="Haridas S."/>
            <person name="Albert R."/>
            <person name="Binder M."/>
            <person name="Bloem J."/>
            <person name="Labutti K."/>
            <person name="Salamov A."/>
            <person name="Andreopoulos B."/>
            <person name="Baker S.E."/>
            <person name="Barry K."/>
            <person name="Bills G."/>
            <person name="Bluhm B.H."/>
            <person name="Cannon C."/>
            <person name="Castanera R."/>
            <person name="Culley D.E."/>
            <person name="Daum C."/>
            <person name="Ezra D."/>
            <person name="Gonzalez J.B."/>
            <person name="Henrissat B."/>
            <person name="Kuo A."/>
            <person name="Liang C."/>
            <person name="Lipzen A."/>
            <person name="Lutzoni F."/>
            <person name="Magnuson J."/>
            <person name="Mondo S."/>
            <person name="Nolan M."/>
            <person name="Ohm R."/>
            <person name="Pangilinan J."/>
            <person name="Park H.-J.H."/>
            <person name="Ramirez L."/>
            <person name="Alfaro M."/>
            <person name="Sun H."/>
            <person name="Tritt A."/>
            <person name="Yoshinaga Y."/>
            <person name="Zwiers L.-H.L."/>
            <person name="Turgeon B.G."/>
            <person name="Goodwin S.B."/>
            <person name="Spatafora J.W."/>
            <person name="Crous P.W."/>
            <person name="Grigoriev I.V."/>
        </authorList>
    </citation>
    <scope>NUCLEOTIDE SEQUENCE [LARGE SCALE GENOMIC DNA]</scope>
    <source>
        <strain evidence="2 3">CBS 611.86</strain>
    </source>
</reference>
<dbReference type="Proteomes" id="UP000481861">
    <property type="component" value="Unassembled WGS sequence"/>
</dbReference>
<feature type="domain" description="BTB" evidence="1">
    <location>
        <begin position="2"/>
        <end position="62"/>
    </location>
</feature>
<dbReference type="GO" id="GO:0051260">
    <property type="term" value="P:protein homooligomerization"/>
    <property type="evidence" value="ECO:0007669"/>
    <property type="project" value="InterPro"/>
</dbReference>
<dbReference type="EMBL" id="JAADJZ010000004">
    <property type="protein sequence ID" value="KAF2875927.1"/>
    <property type="molecule type" value="Genomic_DNA"/>
</dbReference>
<dbReference type="Pfam" id="PF02214">
    <property type="entry name" value="BTB_2"/>
    <property type="match status" value="1"/>
</dbReference>
<dbReference type="InterPro" id="IPR000210">
    <property type="entry name" value="BTB/POZ_dom"/>
</dbReference>
<name>A0A7C8ILZ9_9PLEO</name>
<evidence type="ECO:0000313" key="2">
    <source>
        <dbReference type="EMBL" id="KAF2875927.1"/>
    </source>
</evidence>